<comment type="caution">
    <text evidence="1">The sequence shown here is derived from an EMBL/GenBank/DDBJ whole genome shotgun (WGS) entry which is preliminary data.</text>
</comment>
<dbReference type="Proteomes" id="UP001149074">
    <property type="component" value="Unassembled WGS sequence"/>
</dbReference>
<protein>
    <submittedName>
        <fullName evidence="1">Protein kinase-like domain</fullName>
    </submittedName>
</protein>
<keyword evidence="1" id="KW-0418">Kinase</keyword>
<dbReference type="EMBL" id="JAPQKI010000011">
    <property type="protein sequence ID" value="KAJ5082722.1"/>
    <property type="molecule type" value="Genomic_DNA"/>
</dbReference>
<reference evidence="1" key="2">
    <citation type="journal article" date="2023" name="IMA Fungus">
        <title>Comparative genomic study of the Penicillium genus elucidates a diverse pangenome and 15 lateral gene transfer events.</title>
        <authorList>
            <person name="Petersen C."/>
            <person name="Sorensen T."/>
            <person name="Nielsen M.R."/>
            <person name="Sondergaard T.E."/>
            <person name="Sorensen J.L."/>
            <person name="Fitzpatrick D.A."/>
            <person name="Frisvad J.C."/>
            <person name="Nielsen K.L."/>
        </authorList>
    </citation>
    <scope>NUCLEOTIDE SEQUENCE</scope>
    <source>
        <strain evidence="1">IBT 30761</strain>
    </source>
</reference>
<evidence type="ECO:0000313" key="2">
    <source>
        <dbReference type="Proteomes" id="UP001149074"/>
    </source>
</evidence>
<dbReference type="GO" id="GO:0016301">
    <property type="term" value="F:kinase activity"/>
    <property type="evidence" value="ECO:0007669"/>
    <property type="project" value="UniProtKB-KW"/>
</dbReference>
<keyword evidence="2" id="KW-1185">Reference proteome</keyword>
<dbReference type="GeneID" id="81363235"/>
<evidence type="ECO:0000313" key="1">
    <source>
        <dbReference type="EMBL" id="KAJ5082722.1"/>
    </source>
</evidence>
<keyword evidence="1" id="KW-0808">Transferase</keyword>
<proteinExistence type="predicted"/>
<reference evidence="1" key="1">
    <citation type="submission" date="2022-11" db="EMBL/GenBank/DDBJ databases">
        <authorList>
            <person name="Petersen C."/>
        </authorList>
    </citation>
    <scope>NUCLEOTIDE SEQUENCE</scope>
    <source>
        <strain evidence="1">IBT 30761</strain>
    </source>
</reference>
<gene>
    <name evidence="1" type="ORF">N7532_011765</name>
</gene>
<dbReference type="RefSeq" id="XP_056469244.1">
    <property type="nucleotide sequence ID" value="XM_056624256.1"/>
</dbReference>
<dbReference type="AlphaFoldDB" id="A0A9W9EJ24"/>
<organism evidence="1 2">
    <name type="scientific">Penicillium argentinense</name>
    <dbReference type="NCBI Taxonomy" id="1131581"/>
    <lineage>
        <taxon>Eukaryota</taxon>
        <taxon>Fungi</taxon>
        <taxon>Dikarya</taxon>
        <taxon>Ascomycota</taxon>
        <taxon>Pezizomycotina</taxon>
        <taxon>Eurotiomycetes</taxon>
        <taxon>Eurotiomycetidae</taxon>
        <taxon>Eurotiales</taxon>
        <taxon>Aspergillaceae</taxon>
        <taxon>Penicillium</taxon>
    </lineage>
</organism>
<accession>A0A9W9EJ24</accession>
<dbReference type="OrthoDB" id="10003767at2759"/>
<name>A0A9W9EJ24_9EURO</name>
<sequence>MAVEAPKILEVGSKAWLGPDEYEDDSEFHVRGTKFLAGVNWGKLTEICSKHRHGPPSILEKKFSVGHFNMARRVVFENGMSWIARLRMQDLEDATEPYRDVQGRMSFELAWMSYLK</sequence>